<dbReference type="PANTHER" id="PTHR46796:SF7">
    <property type="entry name" value="ARAC FAMILY TRANSCRIPTIONAL REGULATOR"/>
    <property type="match status" value="1"/>
</dbReference>
<dbReference type="AlphaFoldDB" id="A0A9J6Q967"/>
<evidence type="ECO:0000256" key="3">
    <source>
        <dbReference type="ARBA" id="ARBA00023163"/>
    </source>
</evidence>
<dbReference type="PROSITE" id="PS01124">
    <property type="entry name" value="HTH_ARAC_FAMILY_2"/>
    <property type="match status" value="1"/>
</dbReference>
<sequence>MIESLNMPRRYDRLTAFLKAFPLRVEHCDSTTSANLLTIDTNGTGEPSHLLYRARSSGSLPLGAMLCAAARVDFGGSANPLVGALPDELCFSMDEMPQLRSLAELIVAEIGVARCGGGTVQTRLCEVVVVLAIRRAIARGTVNAGLLAGLAHPRLHMSLVAMHDDPARKWQIPDLSTIAGISRAQFIEVFKKTVGEPPGAYLTRWRLALGAANLRSGRSVKSAAAMVGFGSAEAFSRAFMRKFGYSPGKCKLGGDNDEGSNLTPGME</sequence>
<dbReference type="SMART" id="SM00342">
    <property type="entry name" value="HTH_ARAC"/>
    <property type="match status" value="1"/>
</dbReference>
<evidence type="ECO:0000256" key="2">
    <source>
        <dbReference type="ARBA" id="ARBA00023125"/>
    </source>
</evidence>
<keyword evidence="2" id="KW-0238">DNA-binding</keyword>
<keyword evidence="3" id="KW-0804">Transcription</keyword>
<protein>
    <submittedName>
        <fullName evidence="5">AraC family transcriptional regulator</fullName>
    </submittedName>
</protein>
<dbReference type="InterPro" id="IPR050204">
    <property type="entry name" value="AraC_XylS_family_regulators"/>
</dbReference>
<reference evidence="5" key="1">
    <citation type="submission" date="2022-05" db="EMBL/GenBank/DDBJ databases">
        <title>Description of a novel species of Leclercia; Leclercia tamurae and the Proposal for a Novel Genus Silvania gen. nov. Containing Two Novel Species Silvania hatchlandensis sp. nov. and Silvania confinis sp. nov. Isolated from the Rhizosphere of Oak.</title>
        <authorList>
            <person name="Maddock D.W."/>
            <person name="Brady C.L."/>
            <person name="Denman S."/>
            <person name="Arnold D."/>
        </authorList>
    </citation>
    <scope>NUCLEOTIDE SEQUENCE</scope>
    <source>
        <strain evidence="5">H19S6</strain>
    </source>
</reference>
<dbReference type="Gene3D" id="1.10.10.60">
    <property type="entry name" value="Homeodomain-like"/>
    <property type="match status" value="2"/>
</dbReference>
<feature type="domain" description="HTH araC/xylS-type" evidence="4">
    <location>
        <begin position="156"/>
        <end position="253"/>
    </location>
</feature>
<evidence type="ECO:0000256" key="1">
    <source>
        <dbReference type="ARBA" id="ARBA00023015"/>
    </source>
</evidence>
<keyword evidence="1" id="KW-0805">Transcription regulation</keyword>
<dbReference type="InterPro" id="IPR009057">
    <property type="entry name" value="Homeodomain-like_sf"/>
</dbReference>
<keyword evidence="6" id="KW-1185">Reference proteome</keyword>
<dbReference type="InterPro" id="IPR032783">
    <property type="entry name" value="AraC_lig"/>
</dbReference>
<evidence type="ECO:0000313" key="5">
    <source>
        <dbReference type="EMBL" id="MCU6666787.1"/>
    </source>
</evidence>
<evidence type="ECO:0000313" key="6">
    <source>
        <dbReference type="Proteomes" id="UP001063816"/>
    </source>
</evidence>
<dbReference type="Pfam" id="PF12833">
    <property type="entry name" value="HTH_18"/>
    <property type="match status" value="1"/>
</dbReference>
<proteinExistence type="predicted"/>
<evidence type="ECO:0000259" key="4">
    <source>
        <dbReference type="PROSITE" id="PS01124"/>
    </source>
</evidence>
<dbReference type="PANTHER" id="PTHR46796">
    <property type="entry name" value="HTH-TYPE TRANSCRIPTIONAL ACTIVATOR RHAS-RELATED"/>
    <property type="match status" value="1"/>
</dbReference>
<gene>
    <name evidence="5" type="ORF">M8014_20845</name>
</gene>
<dbReference type="GO" id="GO:0003700">
    <property type="term" value="F:DNA-binding transcription factor activity"/>
    <property type="evidence" value="ECO:0007669"/>
    <property type="project" value="InterPro"/>
</dbReference>
<accession>A0A9J6Q967</accession>
<dbReference type="EMBL" id="JAMGZK010000054">
    <property type="protein sequence ID" value="MCU6666787.1"/>
    <property type="molecule type" value="Genomic_DNA"/>
</dbReference>
<dbReference type="GO" id="GO:0043565">
    <property type="term" value="F:sequence-specific DNA binding"/>
    <property type="evidence" value="ECO:0007669"/>
    <property type="project" value="InterPro"/>
</dbReference>
<comment type="caution">
    <text evidence="5">The sequence shown here is derived from an EMBL/GenBank/DDBJ whole genome shotgun (WGS) entry which is preliminary data.</text>
</comment>
<name>A0A9J6Q967_9ENTR</name>
<dbReference type="Proteomes" id="UP001063816">
    <property type="component" value="Unassembled WGS sequence"/>
</dbReference>
<organism evidence="5 6">
    <name type="scientific">Silvania hatchlandensis</name>
    <dbReference type="NCBI Taxonomy" id="2926469"/>
    <lineage>
        <taxon>Bacteria</taxon>
        <taxon>Pseudomonadati</taxon>
        <taxon>Pseudomonadota</taxon>
        <taxon>Gammaproteobacteria</taxon>
        <taxon>Enterobacterales</taxon>
        <taxon>Enterobacteriaceae</taxon>
        <taxon>Silvania</taxon>
    </lineage>
</organism>
<dbReference type="SUPFAM" id="SSF46689">
    <property type="entry name" value="Homeodomain-like"/>
    <property type="match status" value="2"/>
</dbReference>
<dbReference type="RefSeq" id="WP_271284278.1">
    <property type="nucleotide sequence ID" value="NZ_JAMGZK010000054.1"/>
</dbReference>
<dbReference type="InterPro" id="IPR018060">
    <property type="entry name" value="HTH_AraC"/>
</dbReference>
<dbReference type="Pfam" id="PF12852">
    <property type="entry name" value="Cupin_6"/>
    <property type="match status" value="1"/>
</dbReference>